<dbReference type="Pfam" id="PF11848">
    <property type="entry name" value="DUF3368"/>
    <property type="match status" value="1"/>
</dbReference>
<sequence length="162" mass="18370">MKNGIVIADSGSIFSLAVINRLDILETLFDQIKIPNAVWEEITLDKTTEFYPAIDAFFKDKVTAITGFNELTFIMDYGESESVILYKELRANFLLVDDKKARTIAESLNINCIGTLGILSTAKTKQLIPDLRPVFIELLANKRYYSIDLLNKLLKIHQELPI</sequence>
<comment type="caution">
    <text evidence="1">The sequence shown here is derived from an EMBL/GenBank/DDBJ whole genome shotgun (WGS) entry which is preliminary data.</text>
</comment>
<dbReference type="EMBL" id="LIYD01000005">
    <property type="protein sequence ID" value="KOS04692.1"/>
    <property type="molecule type" value="Genomic_DNA"/>
</dbReference>
<dbReference type="Proteomes" id="UP000037755">
    <property type="component" value="Unassembled WGS sequence"/>
</dbReference>
<dbReference type="PATRIC" id="fig|1202724.3.peg.97"/>
<dbReference type="PANTHER" id="PTHR39550">
    <property type="entry name" value="SLL0658 PROTEIN"/>
    <property type="match status" value="1"/>
</dbReference>
<dbReference type="PANTHER" id="PTHR39550:SF1">
    <property type="entry name" value="SLL0658 PROTEIN"/>
    <property type="match status" value="1"/>
</dbReference>
<accession>A0A0M9VGP2</accession>
<dbReference type="STRING" id="1202724.AM493_00515"/>
<dbReference type="RefSeq" id="WP_054405724.1">
    <property type="nucleotide sequence ID" value="NZ_FOYA01000012.1"/>
</dbReference>
<keyword evidence="2" id="KW-1185">Reference proteome</keyword>
<evidence type="ECO:0000313" key="2">
    <source>
        <dbReference type="Proteomes" id="UP000037755"/>
    </source>
</evidence>
<dbReference type="OrthoDB" id="764457at2"/>
<protein>
    <submittedName>
        <fullName evidence="1">Nuclease</fullName>
    </submittedName>
</protein>
<dbReference type="InterPro" id="IPR021799">
    <property type="entry name" value="PIN-like_prokaryotic"/>
</dbReference>
<proteinExistence type="predicted"/>
<gene>
    <name evidence="1" type="ORF">AM493_00515</name>
</gene>
<organism evidence="1 2">
    <name type="scientific">Flavobacterium akiainvivens</name>
    <dbReference type="NCBI Taxonomy" id="1202724"/>
    <lineage>
        <taxon>Bacteria</taxon>
        <taxon>Pseudomonadati</taxon>
        <taxon>Bacteroidota</taxon>
        <taxon>Flavobacteriia</taxon>
        <taxon>Flavobacteriales</taxon>
        <taxon>Flavobacteriaceae</taxon>
        <taxon>Flavobacterium</taxon>
    </lineage>
</organism>
<reference evidence="1 2" key="1">
    <citation type="submission" date="2015-08" db="EMBL/GenBank/DDBJ databases">
        <title>Whole genome sequence of Flavobacterium akiainvivens IK-1T, from decaying Wikstroemia oahuensis, an endemic Hawaiian shrub.</title>
        <authorList>
            <person name="Wan X."/>
            <person name="Hou S."/>
            <person name="Saito J."/>
            <person name="Donachie S."/>
        </authorList>
    </citation>
    <scope>NUCLEOTIDE SEQUENCE [LARGE SCALE GENOMIC DNA]</scope>
    <source>
        <strain evidence="1 2">IK-1</strain>
    </source>
</reference>
<name>A0A0M9VGP2_9FLAO</name>
<evidence type="ECO:0000313" key="1">
    <source>
        <dbReference type="EMBL" id="KOS04692.1"/>
    </source>
</evidence>
<dbReference type="AlphaFoldDB" id="A0A0M9VGP2"/>